<proteinExistence type="inferred from homology"/>
<reference evidence="8 9" key="2">
    <citation type="journal article" date="2011" name="J. Bacteriol.">
        <title>Genomes of three methylotrophs from a single niche uncover genetic and metabolic divergence of Methylophilaceae.</title>
        <authorList>
            <person name="Lapidus A."/>
            <person name="Clum A."/>
            <person name="Labutti K."/>
            <person name="Kaluzhnaya M.G."/>
            <person name="Lim S."/>
            <person name="Beck D.A."/>
            <person name="Glavina Del Rio T."/>
            <person name="Nolan M."/>
            <person name="Mavromatis K."/>
            <person name="Huntemann M."/>
            <person name="Lucas S."/>
            <person name="Lidstrom M.E."/>
            <person name="Ivanova N."/>
            <person name="Chistoserdova L."/>
        </authorList>
    </citation>
    <scope>NUCLEOTIDE SEQUENCE [LARGE SCALE GENOMIC DNA]</scope>
    <source>
        <strain evidence="8 9">301</strain>
    </source>
</reference>
<dbReference type="GO" id="GO:0106361">
    <property type="term" value="F:protein-arginine rhamnosyltransferase activity"/>
    <property type="evidence" value="ECO:0007669"/>
    <property type="project" value="InterPro"/>
</dbReference>
<dbReference type="KEGG" id="meh:M301_1564"/>
<dbReference type="STRING" id="666681.M301_1564"/>
<dbReference type="Pfam" id="PF10093">
    <property type="entry name" value="EarP"/>
    <property type="match status" value="1"/>
</dbReference>
<dbReference type="EMBL" id="CP002056">
    <property type="protein sequence ID" value="ADI29944.1"/>
    <property type="molecule type" value="Genomic_DNA"/>
</dbReference>
<dbReference type="NCBIfam" id="TIGR03837">
    <property type="entry name" value="efp_Arg_rhamno"/>
    <property type="match status" value="1"/>
</dbReference>
<protein>
    <recommendedName>
        <fullName evidence="5">Protein-arginine rhamnosyltransferase</fullName>
    </recommendedName>
    <alternativeName>
        <fullName evidence="6">EF-P arginine rhamnosyltransferase</fullName>
    </alternativeName>
</protein>
<dbReference type="Proteomes" id="UP000000383">
    <property type="component" value="Chromosome"/>
</dbReference>
<keyword evidence="1" id="KW-0328">Glycosyltransferase</keyword>
<evidence type="ECO:0000256" key="6">
    <source>
        <dbReference type="ARBA" id="ARBA00030025"/>
    </source>
</evidence>
<comment type="catalytic activity">
    <reaction evidence="7">
        <text>dTDP-beta-L-rhamnose + L-arginyl-[protein] = N(omega)-(alpha-L-rhamnosyl)-L-arginyl-[protein] + dTDP + H(+)</text>
        <dbReference type="Rhea" id="RHEA:66692"/>
        <dbReference type="Rhea" id="RHEA-COMP:10532"/>
        <dbReference type="Rhea" id="RHEA-COMP:17096"/>
        <dbReference type="ChEBI" id="CHEBI:15378"/>
        <dbReference type="ChEBI" id="CHEBI:29965"/>
        <dbReference type="ChEBI" id="CHEBI:57510"/>
        <dbReference type="ChEBI" id="CHEBI:58369"/>
        <dbReference type="ChEBI" id="CHEBI:167445"/>
    </reaction>
    <physiologicalReaction direction="left-to-right" evidence="7">
        <dbReference type="Rhea" id="RHEA:66693"/>
    </physiologicalReaction>
</comment>
<dbReference type="AlphaFoldDB" id="D7DIQ9"/>
<comment type="function">
    <text evidence="3">Protein-arginine rhamnosyltransferase that catalyzes the transfer of a single rhamnose to elongation factor P (EF-P) on 'Lys-32', a modification required for EF-P-dependent rescue of polyproline stalled ribosomes.</text>
</comment>
<dbReference type="PIRSF" id="PIRSF015557">
    <property type="entry name" value="UCP015557"/>
    <property type="match status" value="1"/>
</dbReference>
<evidence type="ECO:0000256" key="2">
    <source>
        <dbReference type="ARBA" id="ARBA00022679"/>
    </source>
</evidence>
<evidence type="ECO:0000256" key="7">
    <source>
        <dbReference type="ARBA" id="ARBA00048472"/>
    </source>
</evidence>
<name>D7DIQ9_METV0</name>
<sequence length="363" mass="41041">MNQHVAKRWDVFCRIVDNFGDIGVCWRLSQQLAHEHNLQVRLFIDDLAVASHIIPDLNCELNSQVINHVEILNWQSADTIQPADVALETFSCELPANYLAAMQGNTIWVNLEYLSAESWVAEFHARSSNNTKPARHFFFPGFTEATGGLIREADIFQKNQLIASQQPPESDAIKVSLFCYPHAPIADLLNAMAESNQRVDCHIPASSILPQVADFFKINAIETGSILNKKNLNLHVVPFLSQAEYDQLLAGCDINFVRGEDSWIRAIWAGKPFIWQPYLQTENTHVTKLNAFLDLFYADCESHVKAAVYKIHSAWVMGNITTDIWQNYLDTLNTTKSFTFTKASQLATQNDLASKLVIFLQKL</sequence>
<keyword evidence="9" id="KW-1185">Reference proteome</keyword>
<evidence type="ECO:0000313" key="8">
    <source>
        <dbReference type="EMBL" id="ADI29944.1"/>
    </source>
</evidence>
<evidence type="ECO:0000256" key="1">
    <source>
        <dbReference type="ARBA" id="ARBA00022676"/>
    </source>
</evidence>
<dbReference type="eggNOG" id="COG4394">
    <property type="taxonomic scope" value="Bacteria"/>
</dbReference>
<dbReference type="RefSeq" id="WP_013148256.1">
    <property type="nucleotide sequence ID" value="NC_014207.1"/>
</dbReference>
<dbReference type="HOGENOM" id="CLU_060250_0_0_4"/>
<evidence type="ECO:0000256" key="5">
    <source>
        <dbReference type="ARBA" id="ARBA00024416"/>
    </source>
</evidence>
<comment type="similarity">
    <text evidence="4">Belongs to the glycosyltransferase 104 family.</text>
</comment>
<gene>
    <name evidence="8" type="ordered locus">M301_1564</name>
</gene>
<evidence type="ECO:0000256" key="4">
    <source>
        <dbReference type="ARBA" id="ARBA00024346"/>
    </source>
</evidence>
<evidence type="ECO:0000313" key="9">
    <source>
        <dbReference type="Proteomes" id="UP000000383"/>
    </source>
</evidence>
<organism evidence="8 9">
    <name type="scientific">Methylotenera versatilis (strain 301)</name>
    <dbReference type="NCBI Taxonomy" id="666681"/>
    <lineage>
        <taxon>Bacteria</taxon>
        <taxon>Pseudomonadati</taxon>
        <taxon>Pseudomonadota</taxon>
        <taxon>Betaproteobacteria</taxon>
        <taxon>Nitrosomonadales</taxon>
        <taxon>Methylophilaceae</taxon>
        <taxon>Methylotenera</taxon>
    </lineage>
</organism>
<dbReference type="InterPro" id="IPR016633">
    <property type="entry name" value="EarP"/>
</dbReference>
<keyword evidence="2" id="KW-0808">Transferase</keyword>
<accession>D7DIQ9</accession>
<reference evidence="9" key="1">
    <citation type="submission" date="2010-05" db="EMBL/GenBank/DDBJ databases">
        <title>Complete sequence of Methylotenera sp. 301.</title>
        <authorList>
            <person name="Lucas S."/>
            <person name="Copeland A."/>
            <person name="Lapidus A."/>
            <person name="Cheng J.-F."/>
            <person name="Bruce D."/>
            <person name="Goodwin L."/>
            <person name="Pitluck S."/>
            <person name="Clum A."/>
            <person name="Land M."/>
            <person name="Hauser L."/>
            <person name="Kyrpides N."/>
            <person name="Ivanova N."/>
            <person name="Chistoservova L."/>
            <person name="Kalyuzhnaya M."/>
            <person name="Woyke T."/>
        </authorList>
    </citation>
    <scope>NUCLEOTIDE SEQUENCE [LARGE SCALE GENOMIC DNA]</scope>
    <source>
        <strain evidence="9">301</strain>
    </source>
</reference>
<evidence type="ECO:0000256" key="3">
    <source>
        <dbReference type="ARBA" id="ARBA00024303"/>
    </source>
</evidence>
<dbReference type="OrthoDB" id="209085at2"/>